<accession>A0ABS3JN08</accession>
<comment type="caution">
    <text evidence="2">The sequence shown here is derived from an EMBL/GenBank/DDBJ whole genome shotgun (WGS) entry which is preliminary data.</text>
</comment>
<organism evidence="2 3">
    <name type="scientific">Fibrella forsythiae</name>
    <dbReference type="NCBI Taxonomy" id="2817061"/>
    <lineage>
        <taxon>Bacteria</taxon>
        <taxon>Pseudomonadati</taxon>
        <taxon>Bacteroidota</taxon>
        <taxon>Cytophagia</taxon>
        <taxon>Cytophagales</taxon>
        <taxon>Spirosomataceae</taxon>
        <taxon>Fibrella</taxon>
    </lineage>
</organism>
<feature type="compositionally biased region" description="Low complexity" evidence="1">
    <location>
        <begin position="72"/>
        <end position="90"/>
    </location>
</feature>
<proteinExistence type="predicted"/>
<protein>
    <recommendedName>
        <fullName evidence="4">Ppx/GppA phosphatase domain-containing protein</fullName>
    </recommendedName>
</protein>
<gene>
    <name evidence="2" type="ORF">J2I46_19525</name>
</gene>
<evidence type="ECO:0000313" key="3">
    <source>
        <dbReference type="Proteomes" id="UP000664628"/>
    </source>
</evidence>
<dbReference type="EMBL" id="JAFMYW010000006">
    <property type="protein sequence ID" value="MBO0950791.1"/>
    <property type="molecule type" value="Genomic_DNA"/>
</dbReference>
<dbReference type="RefSeq" id="WP_207330738.1">
    <property type="nucleotide sequence ID" value="NZ_JAFMYW010000006.1"/>
</dbReference>
<keyword evidence="3" id="KW-1185">Reference proteome</keyword>
<evidence type="ECO:0008006" key="4">
    <source>
        <dbReference type="Google" id="ProtNLM"/>
    </source>
</evidence>
<dbReference type="Proteomes" id="UP000664628">
    <property type="component" value="Unassembled WGS sequence"/>
</dbReference>
<evidence type="ECO:0000256" key="1">
    <source>
        <dbReference type="SAM" id="MobiDB-lite"/>
    </source>
</evidence>
<feature type="compositionally biased region" description="Polar residues" evidence="1">
    <location>
        <begin position="41"/>
        <end position="50"/>
    </location>
</feature>
<feature type="region of interest" description="Disordered" evidence="1">
    <location>
        <begin position="41"/>
        <end position="96"/>
    </location>
</feature>
<evidence type="ECO:0000313" key="2">
    <source>
        <dbReference type="EMBL" id="MBO0950791.1"/>
    </source>
</evidence>
<reference evidence="2 3" key="1">
    <citation type="submission" date="2021-03" db="EMBL/GenBank/DDBJ databases">
        <title>Fibrella sp. HMF5405 genome sequencing and assembly.</title>
        <authorList>
            <person name="Kang H."/>
            <person name="Kim H."/>
            <person name="Bae S."/>
            <person name="Joh K."/>
        </authorList>
    </citation>
    <scope>NUCLEOTIDE SEQUENCE [LARGE SCALE GENOMIC DNA]</scope>
    <source>
        <strain evidence="2 3">HMF5405</strain>
    </source>
</reference>
<sequence length="355" mass="38327">MQRLTTAGRLLITALILALIYFGLKYVAGIDLIQKFRAGNKTEQTDTTSPTLPPGQEATEAAQGTGGVDVNAGESTASSEASSDGGSQAAFNYQAPEPQGGKLKGVVELGASGFNSFIVRIDDQKRWKLEKFEFGNSLVLENMATDLDIRAGLKQYIANMLNFGVNGREIQFVISSGALKAETTQKIIKNLKALNYVVNTVTPEQEGKLALRAALPAEFDDNAFVVDIGSGNTKISWRTGSNVSALETYGAKYFQNGDTDDKVYDDVKAKAKQVPADLRKTCFIIGGVPSELAKQVRKGKERYTVLKMPAGYTGENAKQKAGLTIYKAVADATGTQQFVFDWDANFTIGYLLSLK</sequence>
<name>A0ABS3JN08_9BACT</name>